<dbReference type="EMBL" id="JAAZAL010000125">
    <property type="protein sequence ID" value="NLE31325.1"/>
    <property type="molecule type" value="Genomic_DNA"/>
</dbReference>
<keyword evidence="2" id="KW-0812">Transmembrane</keyword>
<protein>
    <recommendedName>
        <fullName evidence="6">Bacterial Ig-like domain-containing protein</fullName>
    </recommendedName>
</protein>
<feature type="region of interest" description="Disordered" evidence="1">
    <location>
        <begin position="311"/>
        <end position="340"/>
    </location>
</feature>
<evidence type="ECO:0000313" key="5">
    <source>
        <dbReference type="Proteomes" id="UP000554004"/>
    </source>
</evidence>
<organism evidence="4 5">
    <name type="scientific">Candidatus Dojkabacteria bacterium</name>
    <dbReference type="NCBI Taxonomy" id="2099670"/>
    <lineage>
        <taxon>Bacteria</taxon>
        <taxon>Candidatus Dojkabacteria</taxon>
    </lineage>
</organism>
<evidence type="ECO:0008006" key="6">
    <source>
        <dbReference type="Google" id="ProtNLM"/>
    </source>
</evidence>
<dbReference type="Gene3D" id="2.60.40.10">
    <property type="entry name" value="Immunoglobulins"/>
    <property type="match status" value="1"/>
</dbReference>
<dbReference type="InterPro" id="IPR013783">
    <property type="entry name" value="Ig-like_fold"/>
</dbReference>
<name>A0A847EUB5_9BACT</name>
<evidence type="ECO:0000313" key="4">
    <source>
        <dbReference type="EMBL" id="NLE31325.1"/>
    </source>
</evidence>
<feature type="transmembrane region" description="Helical" evidence="2">
    <location>
        <begin position="255"/>
        <end position="277"/>
    </location>
</feature>
<reference evidence="4 5" key="1">
    <citation type="journal article" date="2020" name="Biotechnol. Biofuels">
        <title>New insights from the biogas microbiome by comprehensive genome-resolved metagenomics of nearly 1600 species originating from multiple anaerobic digesters.</title>
        <authorList>
            <person name="Campanaro S."/>
            <person name="Treu L."/>
            <person name="Rodriguez-R L.M."/>
            <person name="Kovalovszki A."/>
            <person name="Ziels R.M."/>
            <person name="Maus I."/>
            <person name="Zhu X."/>
            <person name="Kougias P.G."/>
            <person name="Basile A."/>
            <person name="Luo G."/>
            <person name="Schluter A."/>
            <person name="Konstantinidis K.T."/>
            <person name="Angelidaki I."/>
        </authorList>
    </citation>
    <scope>NUCLEOTIDE SEQUENCE [LARGE SCALE GENOMIC DNA]</scope>
    <source>
        <strain evidence="4">AS06rmzACSIP_421</strain>
    </source>
</reference>
<gene>
    <name evidence="4" type="ORF">GX618_03590</name>
</gene>
<feature type="signal peptide" evidence="3">
    <location>
        <begin position="1"/>
        <end position="20"/>
    </location>
</feature>
<proteinExistence type="predicted"/>
<feature type="chain" id="PRO_5032985042" description="Bacterial Ig-like domain-containing protein" evidence="3">
    <location>
        <begin position="21"/>
        <end position="377"/>
    </location>
</feature>
<accession>A0A847EUB5</accession>
<evidence type="ECO:0000256" key="1">
    <source>
        <dbReference type="SAM" id="MobiDB-lite"/>
    </source>
</evidence>
<dbReference type="AlphaFoldDB" id="A0A847EUB5"/>
<keyword evidence="2" id="KW-0472">Membrane</keyword>
<comment type="caution">
    <text evidence="4">The sequence shown here is derived from an EMBL/GenBank/DDBJ whole genome shotgun (WGS) entry which is preliminary data.</text>
</comment>
<evidence type="ECO:0000256" key="2">
    <source>
        <dbReference type="SAM" id="Phobius"/>
    </source>
</evidence>
<dbReference type="Proteomes" id="UP000554004">
    <property type="component" value="Unassembled WGS sequence"/>
</dbReference>
<keyword evidence="3" id="KW-0732">Signal</keyword>
<sequence length="377" mass="42232">MIKILLSISLCFLFSISVYAQQDTPISEVKASEIELLNEQDEQRNQEIANQLGFVLPKYTDNPSYIITFKDPSPNESGVEIDLDEKGFNKIESPYTFPALSIGFHDVRFRFTDSENSVKILEYELIVIPRAPIVDTPEISISSVSVSGSALANSDVLYILSGNAYHTTGTVQTDSQGKWSVTIESEQEFIPGIYTFTALARKYGYSSTLSTPLTFNIGESSTQKTEEIKQSGISFSFKSINKDNILNIFKENRDLLFLILGSIVLGLGIGAFIKTVLTNSKSEKKNKEVEGLIKKSDSKDANKTLREIFGDDTTSKEETVETKEEVKEESEKEPEKQESIINKDVFLKKYKMVDPDDDKGVEKKKKKKIKVSLTSKD</sequence>
<keyword evidence="2" id="KW-1133">Transmembrane helix</keyword>
<feature type="compositionally biased region" description="Basic and acidic residues" evidence="1">
    <location>
        <begin position="311"/>
        <end position="338"/>
    </location>
</feature>
<evidence type="ECO:0000256" key="3">
    <source>
        <dbReference type="SAM" id="SignalP"/>
    </source>
</evidence>